<dbReference type="Proteomes" id="UP000007488">
    <property type="component" value="Chromosome"/>
</dbReference>
<keyword evidence="3" id="KW-1185">Reference proteome</keyword>
<name>F0SXI2_SYNGF</name>
<feature type="transmembrane region" description="Helical" evidence="1">
    <location>
        <begin position="77"/>
        <end position="95"/>
    </location>
</feature>
<dbReference type="EMBL" id="CP002547">
    <property type="protein sequence ID" value="ADY54728.1"/>
    <property type="molecule type" value="Genomic_DNA"/>
</dbReference>
<keyword evidence="1" id="KW-0812">Transmembrane</keyword>
<gene>
    <name evidence="2" type="ordered locus">Sgly_0362</name>
</gene>
<accession>F0SXI2</accession>
<reference evidence="2 3" key="1">
    <citation type="journal article" date="2011" name="Stand. Genomic Sci.">
        <title>Complete genome sequence of Syntrophobotulus glycolicus type strain (FlGlyR).</title>
        <authorList>
            <person name="Han C."/>
            <person name="Mwirichia R."/>
            <person name="Chertkov O."/>
            <person name="Held B."/>
            <person name="Lapidus A."/>
            <person name="Nolan M."/>
            <person name="Lucas S."/>
            <person name="Hammon N."/>
            <person name="Deshpande S."/>
            <person name="Cheng J.F."/>
            <person name="Tapia R."/>
            <person name="Goodwin L."/>
            <person name="Pitluck S."/>
            <person name="Huntemann M."/>
            <person name="Liolios K."/>
            <person name="Ivanova N."/>
            <person name="Pagani I."/>
            <person name="Mavromatis K."/>
            <person name="Ovchinikova G."/>
            <person name="Pati A."/>
            <person name="Chen A."/>
            <person name="Palaniappan K."/>
            <person name="Land M."/>
            <person name="Hauser L."/>
            <person name="Brambilla E.M."/>
            <person name="Rohde M."/>
            <person name="Spring S."/>
            <person name="Sikorski J."/>
            <person name="Goker M."/>
            <person name="Woyke T."/>
            <person name="Bristow J."/>
            <person name="Eisen J.A."/>
            <person name="Markowitz V."/>
            <person name="Hugenholtz P."/>
            <person name="Kyrpides N.C."/>
            <person name="Klenk H.P."/>
            <person name="Detter J.C."/>
        </authorList>
    </citation>
    <scope>NUCLEOTIDE SEQUENCE [LARGE SCALE GENOMIC DNA]</scope>
    <source>
        <strain evidence="3">DSM 8271 / FlGlyR</strain>
    </source>
</reference>
<proteinExistence type="predicted"/>
<dbReference type="AlphaFoldDB" id="F0SXI2"/>
<keyword evidence="1" id="KW-0472">Membrane</keyword>
<dbReference type="STRING" id="645991.Sgly_0362"/>
<evidence type="ECO:0000313" key="3">
    <source>
        <dbReference type="Proteomes" id="UP000007488"/>
    </source>
</evidence>
<dbReference type="RefSeq" id="WP_013623599.1">
    <property type="nucleotide sequence ID" value="NC_015172.1"/>
</dbReference>
<keyword evidence="1" id="KW-1133">Transmembrane helix</keyword>
<dbReference type="KEGG" id="sgy:Sgly_0362"/>
<organism evidence="2 3">
    <name type="scientific">Syntrophobotulus glycolicus (strain DSM 8271 / FlGlyR)</name>
    <dbReference type="NCBI Taxonomy" id="645991"/>
    <lineage>
        <taxon>Bacteria</taxon>
        <taxon>Bacillati</taxon>
        <taxon>Bacillota</taxon>
        <taxon>Clostridia</taxon>
        <taxon>Eubacteriales</taxon>
        <taxon>Desulfitobacteriaceae</taxon>
        <taxon>Syntrophobotulus</taxon>
    </lineage>
</organism>
<protein>
    <submittedName>
        <fullName evidence="2">Uncharacterized protein</fullName>
    </submittedName>
</protein>
<dbReference type="HOGENOM" id="CLU_2332635_0_0_9"/>
<evidence type="ECO:0000313" key="2">
    <source>
        <dbReference type="EMBL" id="ADY54728.1"/>
    </source>
</evidence>
<reference evidence="3" key="2">
    <citation type="submission" date="2011-02" db="EMBL/GenBank/DDBJ databases">
        <title>The complete genome of Syntrophobotulus glycolicus DSM 8271.</title>
        <authorList>
            <person name="Lucas S."/>
            <person name="Copeland A."/>
            <person name="Lapidus A."/>
            <person name="Bruce D."/>
            <person name="Goodwin L."/>
            <person name="Pitluck S."/>
            <person name="Kyrpides N."/>
            <person name="Mavromatis K."/>
            <person name="Pagani I."/>
            <person name="Ivanova N."/>
            <person name="Mikhailova N."/>
            <person name="Chertkov O."/>
            <person name="Held B."/>
            <person name="Detter J.C."/>
            <person name="Tapia R."/>
            <person name="Han C."/>
            <person name="Land M."/>
            <person name="Hauser L."/>
            <person name="Markowitz V."/>
            <person name="Cheng J.-F."/>
            <person name="Hugenholtz P."/>
            <person name="Woyke T."/>
            <person name="Wu D."/>
            <person name="Spring S."/>
            <person name="Schroeder M."/>
            <person name="Brambilla E."/>
            <person name="Klenk H.-P."/>
            <person name="Eisen J.A."/>
        </authorList>
    </citation>
    <scope>NUCLEOTIDE SEQUENCE [LARGE SCALE GENOMIC DNA]</scope>
    <source>
        <strain evidence="3">DSM 8271 / FlGlyR</strain>
    </source>
</reference>
<evidence type="ECO:0000256" key="1">
    <source>
        <dbReference type="SAM" id="Phobius"/>
    </source>
</evidence>
<dbReference type="OrthoDB" id="9951194at2"/>
<sequence length="98" mass="11060">METSVSQAVCEERHKALDNYLSNDKTKLLKHDAEIKDVQEAIVVLTEIQRRHNAEIDDHEDRLRGIEAKPGKRWESIVGQIIQLIIAAAIGGMIGKLF</sequence>